<name>I1V1L3_9CAUD</name>
<dbReference type="KEGG" id="vg:12978833"/>
<evidence type="ECO:0000313" key="2">
    <source>
        <dbReference type="EMBL" id="AFI24991.1"/>
    </source>
</evidence>
<accession>I1V1L3</accession>
<evidence type="ECO:0008006" key="4">
    <source>
        <dbReference type="Google" id="ProtNLM"/>
    </source>
</evidence>
<keyword evidence="3" id="KW-1185">Reference proteome</keyword>
<dbReference type="EMBL" id="JF946695">
    <property type="protein sequence ID" value="AFI24991.1"/>
    <property type="molecule type" value="Genomic_DNA"/>
</dbReference>
<proteinExistence type="predicted"/>
<reference evidence="2 3" key="1">
    <citation type="journal article" date="2012" name="J. Virol.">
        <title>Biology of a Novel Mycobacteriophage, SWU1, Isolated from Chinese Soil as Revealed by Genomic Characteristics.</title>
        <authorList>
            <person name="Fan X."/>
            <person name="Teng T."/>
            <person name="Wang H."/>
            <person name="Xie J."/>
        </authorList>
    </citation>
    <scope>NUCLEOTIDE SEQUENCE [LARGE SCALE GENOMIC DNA]</scope>
</reference>
<dbReference type="Pfam" id="PF23829">
    <property type="entry name" value="DUF7199"/>
    <property type="match status" value="1"/>
</dbReference>
<dbReference type="Proteomes" id="UP000002876">
    <property type="component" value="Segment"/>
</dbReference>
<evidence type="ECO:0000256" key="1">
    <source>
        <dbReference type="SAM" id="MobiDB-lite"/>
    </source>
</evidence>
<dbReference type="RefSeq" id="YP_006383001.1">
    <property type="nucleotide sequence ID" value="NC_017973.1"/>
</dbReference>
<evidence type="ECO:0000313" key="3">
    <source>
        <dbReference type="Proteomes" id="UP000002876"/>
    </source>
</evidence>
<protein>
    <recommendedName>
        <fullName evidence="4">RDF protein</fullName>
    </recommendedName>
</protein>
<dbReference type="InterPro" id="IPR055623">
    <property type="entry name" value="DUF7199"/>
</dbReference>
<dbReference type="OrthoDB" id="19134at10239"/>
<dbReference type="GeneID" id="12978833"/>
<feature type="region of interest" description="Disordered" evidence="1">
    <location>
        <begin position="58"/>
        <end position="81"/>
    </location>
</feature>
<sequence length="91" mass="10073">MKAWHVVLLMCLAVVLGNLPGIIAEASASPLCEYRSAAHIAEHGGKVADDAWHIKHGELPSCDESPKGEARRDNDNRDGGKSRFCRKRWYC</sequence>
<organism evidence="2 3">
    <name type="scientific">Mycobacterium phage SWU1</name>
    <dbReference type="NCBI Taxonomy" id="1175504"/>
    <lineage>
        <taxon>Viruses</taxon>
        <taxon>Duplodnaviria</taxon>
        <taxon>Heunggongvirae</taxon>
        <taxon>Uroviricota</taxon>
        <taxon>Caudoviricetes</taxon>
        <taxon>Fromanvirus</taxon>
        <taxon>Fromanvirus SWU1</taxon>
    </lineage>
</organism>